<organism evidence="1 2">
    <name type="scientific">Cerrena zonata</name>
    <dbReference type="NCBI Taxonomy" id="2478898"/>
    <lineage>
        <taxon>Eukaryota</taxon>
        <taxon>Fungi</taxon>
        <taxon>Dikarya</taxon>
        <taxon>Basidiomycota</taxon>
        <taxon>Agaricomycotina</taxon>
        <taxon>Agaricomycetes</taxon>
        <taxon>Polyporales</taxon>
        <taxon>Cerrenaceae</taxon>
        <taxon>Cerrena</taxon>
    </lineage>
</organism>
<dbReference type="EMBL" id="JASBNA010000018">
    <property type="protein sequence ID" value="KAK7686069.1"/>
    <property type="molecule type" value="Genomic_DNA"/>
</dbReference>
<evidence type="ECO:0008006" key="3">
    <source>
        <dbReference type="Google" id="ProtNLM"/>
    </source>
</evidence>
<proteinExistence type="predicted"/>
<name>A0AAW0G307_9APHY</name>
<dbReference type="InterPro" id="IPR035992">
    <property type="entry name" value="Ricin_B-like_lectins"/>
</dbReference>
<accession>A0AAW0G307</accession>
<keyword evidence="2" id="KW-1185">Reference proteome</keyword>
<protein>
    <recommendedName>
        <fullName evidence="3">Ricin B lectin domain-containing protein</fullName>
    </recommendedName>
</protein>
<evidence type="ECO:0000313" key="1">
    <source>
        <dbReference type="EMBL" id="KAK7686069.1"/>
    </source>
</evidence>
<gene>
    <name evidence="1" type="ORF">QCA50_010881</name>
</gene>
<sequence>MHVDLQPGYYKIINEEWKNFAGVYASDSNTSPIVRAGTQVEGILAADDAPVTWYIQPLRNEHYFLLSATAPQLYAVAGGSGPKINIEMRPDNDHQQWAIEDTDTRDVYYIRKSDNRHVWSLENNKLNTPVVLAEQRNANRSQWRFELTTRPSSVGVSPLYSPSGIVQPQLGDEKPVVLKGPAARVSGIVAILNGSKQYMRVTSNNGLSFNSMQCDDYSLFAVRNLGGEISLINIKSGKHINLDRISNIVCQGLGGGLTLGVYSRPDGRYNLTISNFQGRTGKTQYLSSQAGNDGNLSLKQLADDRCHFSIEKMAYTGFQGVVVLRNRSNYCMRVNVSQGIIFDTLAPNEDARFIVQTKGRKFCLIGNNGYHLNLHSNRNKVFVRCDGAGEGVEFAVHMNPECVYLAISGQGTNGSETHYISSKKSDSGGFDSLDVVPNANEGCEFRFENISQQ</sequence>
<dbReference type="Proteomes" id="UP001385951">
    <property type="component" value="Unassembled WGS sequence"/>
</dbReference>
<reference evidence="1 2" key="1">
    <citation type="submission" date="2022-09" db="EMBL/GenBank/DDBJ databases">
        <authorList>
            <person name="Palmer J.M."/>
        </authorList>
    </citation>
    <scope>NUCLEOTIDE SEQUENCE [LARGE SCALE GENOMIC DNA]</scope>
    <source>
        <strain evidence="1 2">DSM 7382</strain>
    </source>
</reference>
<dbReference type="AlphaFoldDB" id="A0AAW0G307"/>
<dbReference type="Gene3D" id="2.80.10.50">
    <property type="match status" value="1"/>
</dbReference>
<dbReference type="SUPFAM" id="SSF50370">
    <property type="entry name" value="Ricin B-like lectins"/>
    <property type="match status" value="1"/>
</dbReference>
<comment type="caution">
    <text evidence="1">The sequence shown here is derived from an EMBL/GenBank/DDBJ whole genome shotgun (WGS) entry which is preliminary data.</text>
</comment>
<evidence type="ECO:0000313" key="2">
    <source>
        <dbReference type="Proteomes" id="UP001385951"/>
    </source>
</evidence>